<comment type="caution">
    <text evidence="2">The sequence shown here is derived from an EMBL/GenBank/DDBJ whole genome shotgun (WGS) entry which is preliminary data.</text>
</comment>
<dbReference type="SUPFAM" id="SSF55729">
    <property type="entry name" value="Acyl-CoA N-acyltransferases (Nat)"/>
    <property type="match status" value="1"/>
</dbReference>
<dbReference type="CDD" id="cd04301">
    <property type="entry name" value="NAT_SF"/>
    <property type="match status" value="1"/>
</dbReference>
<proteinExistence type="predicted"/>
<dbReference type="Proteomes" id="UP001596042">
    <property type="component" value="Unassembled WGS sequence"/>
</dbReference>
<organism evidence="2 3">
    <name type="scientific">Daeguia caeni</name>
    <dbReference type="NCBI Taxonomy" id="439612"/>
    <lineage>
        <taxon>Bacteria</taxon>
        <taxon>Pseudomonadati</taxon>
        <taxon>Pseudomonadota</taxon>
        <taxon>Alphaproteobacteria</taxon>
        <taxon>Hyphomicrobiales</taxon>
        <taxon>Brucellaceae</taxon>
        <taxon>Daeguia</taxon>
    </lineage>
</organism>
<sequence length="179" mass="19499">MLTIRDFVATDIAAVTAIYAEAVQNGTGSYEIEPPSLAEMQRRFTAFQSDGFPVLIAEEAGEVVGYAYVNYFRTRPAYRWMVEDSIYVAPKAKGRSVGKALLRTLIERAEALGFRQMLAVIGDGDNNIASVRLHASLGFRQCGRIEGSGFKHGRWLDTVLMQLPLNGGKASAPSSLPPA</sequence>
<evidence type="ECO:0000259" key="1">
    <source>
        <dbReference type="PROSITE" id="PS51186"/>
    </source>
</evidence>
<dbReference type="EMBL" id="JBHSEL010000125">
    <property type="protein sequence ID" value="MFC4626356.1"/>
    <property type="molecule type" value="Genomic_DNA"/>
</dbReference>
<reference evidence="3" key="1">
    <citation type="journal article" date="2019" name="Int. J. Syst. Evol. Microbiol.">
        <title>The Global Catalogue of Microorganisms (GCM) 10K type strain sequencing project: providing services to taxonomists for standard genome sequencing and annotation.</title>
        <authorList>
            <consortium name="The Broad Institute Genomics Platform"/>
            <consortium name="The Broad Institute Genome Sequencing Center for Infectious Disease"/>
            <person name="Wu L."/>
            <person name="Ma J."/>
        </authorList>
    </citation>
    <scope>NUCLEOTIDE SEQUENCE [LARGE SCALE GENOMIC DNA]</scope>
    <source>
        <strain evidence="3">CGMCC 1.15731</strain>
    </source>
</reference>
<keyword evidence="2" id="KW-0012">Acyltransferase</keyword>
<gene>
    <name evidence="2" type="ORF">ACFO1V_14280</name>
</gene>
<dbReference type="RefSeq" id="WP_374831011.1">
    <property type="nucleotide sequence ID" value="NZ_JBHEEZ010000006.1"/>
</dbReference>
<name>A0ABV9HB94_9HYPH</name>
<evidence type="ECO:0000313" key="2">
    <source>
        <dbReference type="EMBL" id="MFC4626356.1"/>
    </source>
</evidence>
<dbReference type="EC" id="2.3.-.-" evidence="2"/>
<accession>A0ABV9HB94</accession>
<dbReference type="PROSITE" id="PS51186">
    <property type="entry name" value="GNAT"/>
    <property type="match status" value="1"/>
</dbReference>
<keyword evidence="2" id="KW-0808">Transferase</keyword>
<dbReference type="GO" id="GO:0016746">
    <property type="term" value="F:acyltransferase activity"/>
    <property type="evidence" value="ECO:0007669"/>
    <property type="project" value="UniProtKB-KW"/>
</dbReference>
<feature type="domain" description="N-acetyltransferase" evidence="1">
    <location>
        <begin position="2"/>
        <end position="166"/>
    </location>
</feature>
<protein>
    <submittedName>
        <fullName evidence="2">GNAT family N-acetyltransferase</fullName>
        <ecNumber evidence="2">2.3.-.-</ecNumber>
    </submittedName>
</protein>
<dbReference type="Gene3D" id="3.40.630.30">
    <property type="match status" value="1"/>
</dbReference>
<dbReference type="PANTHER" id="PTHR43072">
    <property type="entry name" value="N-ACETYLTRANSFERASE"/>
    <property type="match status" value="1"/>
</dbReference>
<dbReference type="Pfam" id="PF00583">
    <property type="entry name" value="Acetyltransf_1"/>
    <property type="match status" value="1"/>
</dbReference>
<dbReference type="PANTHER" id="PTHR43072:SF8">
    <property type="entry name" value="ACYLTRANSFERASE FABY-RELATED"/>
    <property type="match status" value="1"/>
</dbReference>
<evidence type="ECO:0000313" key="3">
    <source>
        <dbReference type="Proteomes" id="UP001596042"/>
    </source>
</evidence>
<dbReference type="InterPro" id="IPR016181">
    <property type="entry name" value="Acyl_CoA_acyltransferase"/>
</dbReference>
<keyword evidence="3" id="KW-1185">Reference proteome</keyword>
<dbReference type="InterPro" id="IPR000182">
    <property type="entry name" value="GNAT_dom"/>
</dbReference>